<dbReference type="RefSeq" id="XP_001643042.1">
    <property type="nucleotide sequence ID" value="XM_001642992.1"/>
</dbReference>
<dbReference type="GO" id="GO:0034727">
    <property type="term" value="P:piecemeal microautophagy of the nucleus"/>
    <property type="evidence" value="ECO:0007669"/>
    <property type="project" value="EnsemblFungi"/>
</dbReference>
<name>A7TRB6_VANPO</name>
<feature type="coiled-coil region" evidence="2">
    <location>
        <begin position="681"/>
        <end position="741"/>
    </location>
</feature>
<evidence type="ECO:0000313" key="8">
    <source>
        <dbReference type="Proteomes" id="UP000000267"/>
    </source>
</evidence>
<dbReference type="InterPro" id="IPR003114">
    <property type="entry name" value="Phox_assoc"/>
</dbReference>
<dbReference type="GO" id="GO:1990854">
    <property type="term" value="P:vacuole-ER tethering"/>
    <property type="evidence" value="ECO:0007669"/>
    <property type="project" value="EnsemblFungi"/>
</dbReference>
<dbReference type="STRING" id="436907.A7TRB6"/>
<feature type="domain" description="PXA" evidence="6">
    <location>
        <begin position="87"/>
        <end position="277"/>
    </location>
</feature>
<sequence length="1106" mass="127769">MCYNGHLLKVVSFLLIFGLFYSLPSILTSIYLNILTFLTVFITYKLITIKLPKKNDPIIKKLKLKPNARYEQYNNNVGLKLPSIDNNLSVKTELGLTIDLIISSFVMSWFERINDSSNSEFPTIVKSILTGAVDNIQLSLSKCDIASIVLFKIVPILTKYISVFNESKRIILKGSSVRGVKYGNIDLNLAVEFNKRHRLHHSLSLRTKKHLIDVDTHIKNKIIVLLPLLIPKDELSSPYINILLREILSSCVLVPLILKFSNPDTWNLKIIELSTKILEEREKIDQVKKLLSDKIDLETSHRKISPDKLNLFSMDAHFQENSSSEHFEHYLKGISNLNDVTHLRFVFFAILIKISQLNKEKITSKKQEKYRDRLQLSLNLIETKLKLLRQQSNNDELKHIPDLSLSSTDKVVAIFDSFLSSITFEDIRHYQDFMSSFKNFLRESNYEKGMVYFKFWEIVEEIKNPLEDINNREFSVSFTNSELNRLKNISSVLTANELDILKNLDDGLVENISIFHEDNGKVEETTIMLIRKSLLLLQDEARKSLENDYLTSFKNTEKFLLLLSETNRSTVSLFSKFFKTQDSTSTFLLSSNPYSLLNTLLTMHTSVKSTSSTSNTFESSLLSTLLSTDMNNVDEIESNILNLDNVKARATKKEEVSKPKTTNKRHSSVISIGFNLKNETHLNVKEEIANITMLIDRLEKELQLLSHLILKANLTDNQSELKLLEKSQRSIKKDLEKYELLHQRYTIQDNTNRLFQKSDVFVRSHFIDYQTENGPEIVYYLINIKFDYRINQKSWKIARRFSEFVKLYSYLNDKHGNLFKKLNCKLDFPQRINISFRFHVSKTLLFEDRQNKLEAFLRKLIVIPEICDDEIFRKFLTDSRSFTIDKKSQSKVTSKALNINSGVIKRSSSDMLLDIVDDDFEDTDIVNDHYYHSHSGHEEGFNSHEEEVSYVKPICNLFLSIFSANNDDTTWIRGKAIVAVLRQLLGNTIDKFVKSTVMKYQSEEALSRIIVDLRDSIWGADGLLDKKNNEIKMERSVIELNKSQADAQLLLQSLFIELTGKVVGLRSSREAALKIHGMVQNPYINTSLILEILDVIIDEVFLKSDS</sequence>
<dbReference type="Proteomes" id="UP000000267">
    <property type="component" value="Unassembled WGS sequence"/>
</dbReference>
<dbReference type="PhylomeDB" id="A7TRB6"/>
<dbReference type="HOGENOM" id="CLU_002131_1_0_1"/>
<dbReference type="Pfam" id="PF08628">
    <property type="entry name" value="Nexin_C"/>
    <property type="match status" value="1"/>
</dbReference>
<dbReference type="GO" id="GO:0032266">
    <property type="term" value="F:phosphatidylinositol-3-phosphate binding"/>
    <property type="evidence" value="ECO:0007669"/>
    <property type="project" value="EnsemblFungi"/>
</dbReference>
<keyword evidence="2" id="KW-0175">Coiled coil</keyword>
<evidence type="ECO:0000256" key="1">
    <source>
        <dbReference type="ARBA" id="ARBA00010883"/>
    </source>
</evidence>
<evidence type="ECO:0000313" key="7">
    <source>
        <dbReference type="EMBL" id="EDO15184.1"/>
    </source>
</evidence>
<keyword evidence="3" id="KW-1133">Transmembrane helix</keyword>
<dbReference type="AlphaFoldDB" id="A7TRB6"/>
<evidence type="ECO:0000259" key="5">
    <source>
        <dbReference type="PROSITE" id="PS50195"/>
    </source>
</evidence>
<protein>
    <recommendedName>
        <fullName evidence="9">PXA domain-containing protein</fullName>
    </recommendedName>
</protein>
<dbReference type="PROSITE" id="PS50195">
    <property type="entry name" value="PX"/>
    <property type="match status" value="1"/>
</dbReference>
<dbReference type="PROSITE" id="PS50132">
    <property type="entry name" value="RGS"/>
    <property type="match status" value="1"/>
</dbReference>
<dbReference type="GeneID" id="5543248"/>
<dbReference type="PANTHER" id="PTHR22775:SF3">
    <property type="entry name" value="SORTING NEXIN-13"/>
    <property type="match status" value="1"/>
</dbReference>
<dbReference type="CDD" id="cd06876">
    <property type="entry name" value="PX_MDM1p"/>
    <property type="match status" value="1"/>
</dbReference>
<organism evidence="8">
    <name type="scientific">Vanderwaltozyma polyspora (strain ATCC 22028 / DSM 70294 / BCRC 21397 / CBS 2163 / NBRC 10782 / NRRL Y-8283 / UCD 57-17)</name>
    <name type="common">Kluyveromyces polysporus</name>
    <dbReference type="NCBI Taxonomy" id="436907"/>
    <lineage>
        <taxon>Eukaryota</taxon>
        <taxon>Fungi</taxon>
        <taxon>Dikarya</taxon>
        <taxon>Ascomycota</taxon>
        <taxon>Saccharomycotina</taxon>
        <taxon>Saccharomycetes</taxon>
        <taxon>Saccharomycetales</taxon>
        <taxon>Saccharomycetaceae</taxon>
        <taxon>Vanderwaltozyma</taxon>
    </lineage>
</organism>
<dbReference type="EMBL" id="DS480475">
    <property type="protein sequence ID" value="EDO15184.1"/>
    <property type="molecule type" value="Genomic_DNA"/>
</dbReference>
<dbReference type="FunCoup" id="A7TRB6">
    <property type="interactions" value="55"/>
</dbReference>
<dbReference type="InterPro" id="IPR016137">
    <property type="entry name" value="RGS"/>
</dbReference>
<dbReference type="Gene3D" id="3.30.1520.10">
    <property type="entry name" value="Phox-like domain"/>
    <property type="match status" value="1"/>
</dbReference>
<dbReference type="InParanoid" id="A7TRB6"/>
<dbReference type="OMA" id="AMYVVEV"/>
<dbReference type="OrthoDB" id="120967at2759"/>
<keyword evidence="8" id="KW-1185">Reference proteome</keyword>
<evidence type="ECO:0000256" key="2">
    <source>
        <dbReference type="SAM" id="Coils"/>
    </source>
</evidence>
<dbReference type="PANTHER" id="PTHR22775">
    <property type="entry name" value="SORTING NEXIN"/>
    <property type="match status" value="1"/>
</dbReference>
<accession>A7TRB6</accession>
<feature type="transmembrane region" description="Helical" evidence="3">
    <location>
        <begin position="7"/>
        <end position="24"/>
    </location>
</feature>
<dbReference type="SUPFAM" id="SSF48097">
    <property type="entry name" value="Regulator of G-protein signaling, RGS"/>
    <property type="match status" value="1"/>
</dbReference>
<evidence type="ECO:0000256" key="3">
    <source>
        <dbReference type="SAM" id="Phobius"/>
    </source>
</evidence>
<dbReference type="GO" id="GO:0071561">
    <property type="term" value="C:nucleus-vacuole junction"/>
    <property type="evidence" value="ECO:0007669"/>
    <property type="project" value="EnsemblFungi"/>
</dbReference>
<dbReference type="InterPro" id="IPR036871">
    <property type="entry name" value="PX_dom_sf"/>
</dbReference>
<evidence type="ECO:0000259" key="6">
    <source>
        <dbReference type="PROSITE" id="PS51207"/>
    </source>
</evidence>
<dbReference type="InterPro" id="IPR036305">
    <property type="entry name" value="RGS_sf"/>
</dbReference>
<dbReference type="Pfam" id="PF02194">
    <property type="entry name" value="PXA"/>
    <property type="match status" value="1"/>
</dbReference>
<dbReference type="Pfam" id="PF00787">
    <property type="entry name" value="PX"/>
    <property type="match status" value="1"/>
</dbReference>
<dbReference type="InterPro" id="IPR001683">
    <property type="entry name" value="PX_dom"/>
</dbReference>
<proteinExistence type="inferred from homology"/>
<gene>
    <name evidence="7" type="ORF">Kpol_1069p6</name>
</gene>
<dbReference type="SMART" id="SM00312">
    <property type="entry name" value="PX"/>
    <property type="match status" value="1"/>
</dbReference>
<dbReference type="eggNOG" id="KOG2101">
    <property type="taxonomic scope" value="Eukaryota"/>
</dbReference>
<dbReference type="SUPFAM" id="SSF64268">
    <property type="entry name" value="PX domain"/>
    <property type="match status" value="1"/>
</dbReference>
<comment type="similarity">
    <text evidence="1">Belongs to the sorting nexin family.</text>
</comment>
<dbReference type="KEGG" id="vpo:Kpol_1069p6"/>
<reference evidence="7 8" key="1">
    <citation type="journal article" date="2007" name="Proc. Natl. Acad. Sci. U.S.A.">
        <title>Independent sorting-out of thousands of duplicated gene pairs in two yeast species descended from a whole-genome duplication.</title>
        <authorList>
            <person name="Scannell D.R."/>
            <person name="Frank A.C."/>
            <person name="Conant G.C."/>
            <person name="Byrne K.P."/>
            <person name="Woolfit M."/>
            <person name="Wolfe K.H."/>
        </authorList>
    </citation>
    <scope>NUCLEOTIDE SEQUENCE [LARGE SCALE GENOMIC DNA]</scope>
    <source>
        <strain evidence="8">ATCC 22028 / DSM 70294 / BCRC 21397 / CBS 2163 / NBRC 10782 / NRRL Y-8283 / UCD 57-17</strain>
    </source>
</reference>
<dbReference type="SMART" id="SM00313">
    <property type="entry name" value="PXA"/>
    <property type="match status" value="1"/>
</dbReference>
<feature type="domain" description="PX" evidence="5">
    <location>
        <begin position="758"/>
        <end position="883"/>
    </location>
</feature>
<keyword evidence="3" id="KW-0812">Transmembrane</keyword>
<evidence type="ECO:0000259" key="4">
    <source>
        <dbReference type="PROSITE" id="PS50132"/>
    </source>
</evidence>
<feature type="domain" description="RGS" evidence="4">
    <location>
        <begin position="423"/>
        <end position="563"/>
    </location>
</feature>
<dbReference type="InterPro" id="IPR013937">
    <property type="entry name" value="Sorting_nexin_C"/>
</dbReference>
<dbReference type="PROSITE" id="PS51207">
    <property type="entry name" value="PXA"/>
    <property type="match status" value="1"/>
</dbReference>
<dbReference type="GO" id="GO:0000001">
    <property type="term" value="P:mitochondrion inheritance"/>
    <property type="evidence" value="ECO:0007669"/>
    <property type="project" value="EnsemblFungi"/>
</dbReference>
<evidence type="ECO:0008006" key="9">
    <source>
        <dbReference type="Google" id="ProtNLM"/>
    </source>
</evidence>
<keyword evidence="3" id="KW-0472">Membrane</keyword>